<gene>
    <name evidence="1" type="ORF">B4U79_04989</name>
</gene>
<dbReference type="OrthoDB" id="10305270at2759"/>
<feature type="non-terminal residue" evidence="1">
    <location>
        <position position="80"/>
    </location>
</feature>
<evidence type="ECO:0000313" key="1">
    <source>
        <dbReference type="EMBL" id="RWS04913.1"/>
    </source>
</evidence>
<comment type="caution">
    <text evidence="1">The sequence shown here is derived from an EMBL/GenBank/DDBJ whole genome shotgun (WGS) entry which is preliminary data.</text>
</comment>
<dbReference type="AlphaFoldDB" id="A0A3S3PB20"/>
<dbReference type="EMBL" id="NCKU01005187">
    <property type="protein sequence ID" value="RWS04913.1"/>
    <property type="molecule type" value="Genomic_DNA"/>
</dbReference>
<keyword evidence="2" id="KW-1185">Reference proteome</keyword>
<organism evidence="1 2">
    <name type="scientific">Dinothrombium tinctorium</name>
    <dbReference type="NCBI Taxonomy" id="1965070"/>
    <lineage>
        <taxon>Eukaryota</taxon>
        <taxon>Metazoa</taxon>
        <taxon>Ecdysozoa</taxon>
        <taxon>Arthropoda</taxon>
        <taxon>Chelicerata</taxon>
        <taxon>Arachnida</taxon>
        <taxon>Acari</taxon>
        <taxon>Acariformes</taxon>
        <taxon>Trombidiformes</taxon>
        <taxon>Prostigmata</taxon>
        <taxon>Anystina</taxon>
        <taxon>Parasitengona</taxon>
        <taxon>Trombidioidea</taxon>
        <taxon>Trombidiidae</taxon>
        <taxon>Dinothrombium</taxon>
    </lineage>
</organism>
<feature type="non-terminal residue" evidence="1">
    <location>
        <position position="1"/>
    </location>
</feature>
<reference evidence="1 2" key="1">
    <citation type="journal article" date="2018" name="Gigascience">
        <title>Genomes of trombidid mites reveal novel predicted allergens and laterally-transferred genes associated with secondary metabolism.</title>
        <authorList>
            <person name="Dong X."/>
            <person name="Chaisiri K."/>
            <person name="Xia D."/>
            <person name="Armstrong S.D."/>
            <person name="Fang Y."/>
            <person name="Donnelly M.J."/>
            <person name="Kadowaki T."/>
            <person name="McGarry J.W."/>
            <person name="Darby A.C."/>
            <person name="Makepeace B.L."/>
        </authorList>
    </citation>
    <scope>NUCLEOTIDE SEQUENCE [LARGE SCALE GENOMIC DNA]</scope>
    <source>
        <strain evidence="1">UoL-WK</strain>
    </source>
</reference>
<protein>
    <submittedName>
        <fullName evidence="1">Uncharacterized protein</fullName>
    </submittedName>
</protein>
<accession>A0A3S3PB20</accession>
<evidence type="ECO:0000313" key="2">
    <source>
        <dbReference type="Proteomes" id="UP000285301"/>
    </source>
</evidence>
<dbReference type="Proteomes" id="UP000285301">
    <property type="component" value="Unassembled WGS sequence"/>
</dbReference>
<sequence length="80" mass="9506">GRFGQPLPFSHSSDFFDRETTSDEIISNRLNPIQQINPFIRYGVTNLQQIEAHNERKPYPKRQLFRPLLDLVLNPDRKRK</sequence>
<name>A0A3S3PB20_9ACAR</name>
<proteinExistence type="predicted"/>